<organism evidence="1 2">
    <name type="scientific">Stutzerimonas stutzeri</name>
    <name type="common">Pseudomonas stutzeri</name>
    <dbReference type="NCBI Taxonomy" id="316"/>
    <lineage>
        <taxon>Bacteria</taxon>
        <taxon>Pseudomonadati</taxon>
        <taxon>Pseudomonadota</taxon>
        <taxon>Gammaproteobacteria</taxon>
        <taxon>Pseudomonadales</taxon>
        <taxon>Pseudomonadaceae</taxon>
        <taxon>Stutzerimonas</taxon>
    </lineage>
</organism>
<comment type="caution">
    <text evidence="1">The sequence shown here is derived from an EMBL/GenBank/DDBJ whole genome shotgun (WGS) entry which is preliminary data.</text>
</comment>
<name>A0A2N8T6N2_STUST</name>
<evidence type="ECO:0000313" key="2">
    <source>
        <dbReference type="Proteomes" id="UP000236023"/>
    </source>
</evidence>
<evidence type="ECO:0000313" key="1">
    <source>
        <dbReference type="EMBL" id="PNG10398.1"/>
    </source>
</evidence>
<reference evidence="1 2" key="1">
    <citation type="submission" date="2018-01" db="EMBL/GenBank/DDBJ databases">
        <title>Denitrification phenotypes of diverse strains of Pseudomonas stutzeri.</title>
        <authorList>
            <person name="Milligan D.A."/>
            <person name="Bergaust L."/>
            <person name="Bakken L.R."/>
            <person name="Frostegard A."/>
        </authorList>
    </citation>
    <scope>NUCLEOTIDE SEQUENCE [LARGE SCALE GENOMIC DNA]</scope>
    <source>
        <strain evidence="1 2">24a75</strain>
    </source>
</reference>
<gene>
    <name evidence="1" type="ORF">CXK94_04080</name>
</gene>
<proteinExistence type="predicted"/>
<dbReference type="AlphaFoldDB" id="A0A2N8T6N2"/>
<dbReference type="Proteomes" id="UP000236023">
    <property type="component" value="Unassembled WGS sequence"/>
</dbReference>
<sequence length="96" mass="10157">MDIGLARDALPAESRQGYHGPATLSRYGAAQRRAAQGGAIACALSAVGTRGARIDKRAGAADNLRSIEAPEPYFRGAFDAFLPASQLRSALWQLSR</sequence>
<accession>A0A2N8T6N2</accession>
<dbReference type="EMBL" id="POUT01000002">
    <property type="protein sequence ID" value="PNG10398.1"/>
    <property type="molecule type" value="Genomic_DNA"/>
</dbReference>
<protein>
    <submittedName>
        <fullName evidence="1">Uncharacterized protein</fullName>
    </submittedName>
</protein>